<evidence type="ECO:0000313" key="3">
    <source>
        <dbReference type="EMBL" id="CRH04115.1"/>
    </source>
</evidence>
<dbReference type="InterPro" id="IPR001667">
    <property type="entry name" value="DDH_dom"/>
</dbReference>
<protein>
    <recommendedName>
        <fullName evidence="2">DDH domain-containing protein</fullName>
    </recommendedName>
</protein>
<keyword evidence="1" id="KW-0472">Membrane</keyword>
<dbReference type="Pfam" id="PF01368">
    <property type="entry name" value="DHH"/>
    <property type="match status" value="1"/>
</dbReference>
<dbReference type="GO" id="GO:0004309">
    <property type="term" value="F:exopolyphosphatase activity"/>
    <property type="evidence" value="ECO:0007669"/>
    <property type="project" value="TreeGrafter"/>
</dbReference>
<gene>
    <name evidence="3" type="ORF">PRELSG_1349100</name>
</gene>
<dbReference type="OrthoDB" id="374045at2759"/>
<keyword evidence="1" id="KW-0812">Transmembrane</keyword>
<organism evidence="3 4">
    <name type="scientific">Plasmodium relictum</name>
    <dbReference type="NCBI Taxonomy" id="85471"/>
    <lineage>
        <taxon>Eukaryota</taxon>
        <taxon>Sar</taxon>
        <taxon>Alveolata</taxon>
        <taxon>Apicomplexa</taxon>
        <taxon>Aconoidasida</taxon>
        <taxon>Haemosporida</taxon>
        <taxon>Plasmodiidae</taxon>
        <taxon>Plasmodium</taxon>
        <taxon>Plasmodium (Haemamoeba)</taxon>
    </lineage>
</organism>
<accession>A0A1J1HDX2</accession>
<dbReference type="PANTHER" id="PTHR12112:SF39">
    <property type="entry name" value="EG:152A3.5 PROTEIN (FBGN0003116_PN PROTEIN)"/>
    <property type="match status" value="1"/>
</dbReference>
<name>A0A1J1HDX2_PLARL</name>
<dbReference type="EMBL" id="LN835308">
    <property type="protein sequence ID" value="CRH04115.1"/>
    <property type="molecule type" value="Genomic_DNA"/>
</dbReference>
<dbReference type="Gene3D" id="3.10.310.20">
    <property type="entry name" value="DHHA2 domain"/>
    <property type="match status" value="1"/>
</dbReference>
<evidence type="ECO:0000256" key="1">
    <source>
        <dbReference type="SAM" id="Phobius"/>
    </source>
</evidence>
<dbReference type="GeneID" id="39738425"/>
<dbReference type="PANTHER" id="PTHR12112">
    <property type="entry name" value="BNIP - RELATED"/>
    <property type="match status" value="1"/>
</dbReference>
<dbReference type="InterPro" id="IPR038763">
    <property type="entry name" value="DHH_sf"/>
</dbReference>
<dbReference type="KEGG" id="prel:PRELSG_1349100"/>
<dbReference type="Proteomes" id="UP000220158">
    <property type="component" value="Chromosome 13"/>
</dbReference>
<dbReference type="InterPro" id="IPR038222">
    <property type="entry name" value="DHHA2_dom_sf"/>
</dbReference>
<dbReference type="Gene3D" id="3.90.1640.10">
    <property type="entry name" value="inorganic pyrophosphatase (n-terminal core)"/>
    <property type="match status" value="1"/>
</dbReference>
<sequence>MLNDNNGNVDHSNLFSYEEPIVNEDINLFQSNQVPWFYHLMHILQLKNDDFVNIKNFVDNEKSKGNEYNHILNIINFKTYYNDILKIKNNLKNTLYAYLCLCKYFLDQYSKSIESNKSVHFVFVFGNITADLDSVCSSIMYSFFLYIWYCLKKKVEKKKNTDELKFFIPVINIKRNDIKLKILITWWLKKCEIVNSENIFVFQDDTNLLEVLKHNDKYDICFVDFNDFEVNSIYNINNVKSIIDHHMLKKEAKNKRITKSVYPIYICSCMVIIAYFYKNAGEFLGTPFINKNMMWLIYGTILRDSNNFTKEDFGKRWIQPDLNIFLSLKKFYHISNKMDIYLTYKYKSIRFSVDLKKFGIENLLFADYKDYNYQVLHKNIKIRIASIDFSVDLLFSNENVNCLIKKLYELCEENNFSIFIFIGSYFDNYKLNKDMGIFFYKDDINKDNLLNTLLNNKDIKLSNKSFKNIEYKNYTKIIDIFQINNRNYSRKMLEYLLCEFFF</sequence>
<dbReference type="SUPFAM" id="SSF64182">
    <property type="entry name" value="DHH phosphoesterases"/>
    <property type="match status" value="1"/>
</dbReference>
<dbReference type="GO" id="GO:0005737">
    <property type="term" value="C:cytoplasm"/>
    <property type="evidence" value="ECO:0007669"/>
    <property type="project" value="TreeGrafter"/>
</dbReference>
<dbReference type="RefSeq" id="XP_028536121.1">
    <property type="nucleotide sequence ID" value="XM_028679035.1"/>
</dbReference>
<dbReference type="VEuPathDB" id="PlasmoDB:PRELSG_1349100"/>
<dbReference type="AlphaFoldDB" id="A0A1J1HDX2"/>
<keyword evidence="4" id="KW-1185">Reference proteome</keyword>
<keyword evidence="1" id="KW-1133">Transmembrane helix</keyword>
<feature type="domain" description="DDH" evidence="2">
    <location>
        <begin position="122"/>
        <end position="277"/>
    </location>
</feature>
<evidence type="ECO:0000259" key="2">
    <source>
        <dbReference type="Pfam" id="PF01368"/>
    </source>
</evidence>
<feature type="transmembrane region" description="Helical" evidence="1">
    <location>
        <begin position="121"/>
        <end position="149"/>
    </location>
</feature>
<evidence type="ECO:0000313" key="4">
    <source>
        <dbReference type="Proteomes" id="UP000220158"/>
    </source>
</evidence>
<feature type="transmembrane region" description="Helical" evidence="1">
    <location>
        <begin position="260"/>
        <end position="277"/>
    </location>
</feature>
<reference evidence="3 4" key="1">
    <citation type="submission" date="2015-04" db="EMBL/GenBank/DDBJ databases">
        <authorList>
            <consortium name="Pathogen Informatics"/>
        </authorList>
    </citation>
    <scope>NUCLEOTIDE SEQUENCE [LARGE SCALE GENOMIC DNA]</scope>
    <source>
        <strain evidence="3 4">SGS1</strain>
    </source>
</reference>
<proteinExistence type="predicted"/>